<feature type="domain" description="Fibronectin type-III" evidence="2">
    <location>
        <begin position="16"/>
        <end position="110"/>
    </location>
</feature>
<dbReference type="SMART" id="SM00060">
    <property type="entry name" value="FN3"/>
    <property type="match status" value="2"/>
</dbReference>
<protein>
    <recommendedName>
        <fullName evidence="2">Fibronectin type-III domain-containing protein</fullName>
    </recommendedName>
</protein>
<feature type="domain" description="Fibronectin type-III" evidence="2">
    <location>
        <begin position="120"/>
        <end position="220"/>
    </location>
</feature>
<dbReference type="GeneID" id="114575933"/>
<dbReference type="OrthoDB" id="5988507at2759"/>
<dbReference type="RefSeq" id="XP_028517540.1">
    <property type="nucleotide sequence ID" value="XM_028661739.1"/>
</dbReference>
<keyword evidence="1" id="KW-0677">Repeat</keyword>
<dbReference type="KEGG" id="epa:114575933"/>
<proteinExistence type="predicted"/>
<dbReference type="Pfam" id="PF00041">
    <property type="entry name" value="fn3"/>
    <property type="match status" value="1"/>
</dbReference>
<name>A0A913YPW9_EXADI</name>
<reference evidence="3" key="1">
    <citation type="submission" date="2022-11" db="UniProtKB">
        <authorList>
            <consortium name="EnsemblMetazoa"/>
        </authorList>
    </citation>
    <scope>IDENTIFICATION</scope>
</reference>
<evidence type="ECO:0000259" key="2">
    <source>
        <dbReference type="PROSITE" id="PS50853"/>
    </source>
</evidence>
<dbReference type="AlphaFoldDB" id="A0A913YPW9"/>
<accession>A0A913YPW9</accession>
<keyword evidence="4" id="KW-1185">Reference proteome</keyword>
<evidence type="ECO:0000313" key="3">
    <source>
        <dbReference type="EnsemblMetazoa" id="XP_028517540.1"/>
    </source>
</evidence>
<sequence length="231" mass="26636">MFSSFFVLENGLGNFPPIKSWNISSSMKTSTSINVSWDEYPGNESVSKYFVICTARKVSFASTDGKKNSLVVQYLLKNTKYNVTVLAILGNSSCFNCARVDGTIFKSQEVIVKTRRDDVPSTPPQHVKAWTSGSTVVVSWKPVDKDFTNGVIVGYYVYYRKARWHSWVLPLKKVYIKPNKTKAYLKFSWSYERYWIEVSAATKFGEGPRSRKIYITSPLYVPTWDYTRIWW</sequence>
<dbReference type="InterPro" id="IPR003961">
    <property type="entry name" value="FN3_dom"/>
</dbReference>
<organism evidence="3 4">
    <name type="scientific">Exaiptasia diaphana</name>
    <name type="common">Tropical sea anemone</name>
    <name type="synonym">Aiptasia pulchella</name>
    <dbReference type="NCBI Taxonomy" id="2652724"/>
    <lineage>
        <taxon>Eukaryota</taxon>
        <taxon>Metazoa</taxon>
        <taxon>Cnidaria</taxon>
        <taxon>Anthozoa</taxon>
        <taxon>Hexacorallia</taxon>
        <taxon>Actiniaria</taxon>
        <taxon>Aiptasiidae</taxon>
        <taxon>Exaiptasia</taxon>
    </lineage>
</organism>
<dbReference type="SUPFAM" id="SSF49265">
    <property type="entry name" value="Fibronectin type III"/>
    <property type="match status" value="1"/>
</dbReference>
<dbReference type="InterPro" id="IPR036116">
    <property type="entry name" value="FN3_sf"/>
</dbReference>
<dbReference type="CDD" id="cd00063">
    <property type="entry name" value="FN3"/>
    <property type="match status" value="2"/>
</dbReference>
<evidence type="ECO:0000256" key="1">
    <source>
        <dbReference type="ARBA" id="ARBA00022737"/>
    </source>
</evidence>
<dbReference type="FunFam" id="2.60.40.10:FF:000028">
    <property type="entry name" value="Neuronal cell adhesion molecule"/>
    <property type="match status" value="1"/>
</dbReference>
<dbReference type="EnsemblMetazoa" id="XM_028661739.1">
    <property type="protein sequence ID" value="XP_028517540.1"/>
    <property type="gene ID" value="LOC114575933"/>
</dbReference>
<dbReference type="Proteomes" id="UP000887567">
    <property type="component" value="Unplaced"/>
</dbReference>
<dbReference type="InterPro" id="IPR013783">
    <property type="entry name" value="Ig-like_fold"/>
</dbReference>
<evidence type="ECO:0000313" key="4">
    <source>
        <dbReference type="Proteomes" id="UP000887567"/>
    </source>
</evidence>
<dbReference type="PROSITE" id="PS50853">
    <property type="entry name" value="FN3"/>
    <property type="match status" value="2"/>
</dbReference>
<dbReference type="Gene3D" id="2.60.40.10">
    <property type="entry name" value="Immunoglobulins"/>
    <property type="match status" value="2"/>
</dbReference>